<gene>
    <name evidence="9" type="ORF">OOU_Y34scaffold00095g12</name>
</gene>
<dbReference type="Proteomes" id="UP000011086">
    <property type="component" value="Unassembled WGS sequence"/>
</dbReference>
<evidence type="ECO:0000256" key="4">
    <source>
        <dbReference type="ARBA" id="ARBA00022833"/>
    </source>
</evidence>
<keyword evidence="3 5" id="KW-0863">Zinc-finger</keyword>
<dbReference type="InterPro" id="IPR036236">
    <property type="entry name" value="Znf_C2H2_sf"/>
</dbReference>
<feature type="region of interest" description="Disordered" evidence="7">
    <location>
        <begin position="623"/>
        <end position="666"/>
    </location>
</feature>
<dbReference type="PROSITE" id="PS50157">
    <property type="entry name" value="ZINC_FINGER_C2H2_2"/>
    <property type="match status" value="2"/>
</dbReference>
<dbReference type="InterPro" id="IPR013087">
    <property type="entry name" value="Znf_C2H2_type"/>
</dbReference>
<feature type="compositionally biased region" description="Polar residues" evidence="7">
    <location>
        <begin position="410"/>
        <end position="421"/>
    </location>
</feature>
<name>A0AA97PRF4_PYRO3</name>
<sequence length="759" mass="84137">MNCRDDENVTLEPHDFWKGRVWAPGQLVISANTTLRLARSASQGRLTRGHIGSPPARLSSNQPLYVAIPSLQSVNDSPFLLTVTSRRLKEAQIRASSSTLAGHQASDERLRWGLSSVKQEPGANTEYTLFPQLHADTDHDQTTFQHTRRETTPPMAVTPQDDHRSSAGSRYECSSCPKTFPRACDLKKHKKFHERPVKCPYEDCTFHERGFSNEKELDRHINDRHTESPQMYSCSYPGCSHKSKRESNLKQHEKKKHNMAHQRNRSSESYVCPFVGCDGLCRNELETRGRHGQPTESHFMDDSLSGQPIFQIPGIWSNSPMENGLPFMLPTTLVASRNLAAVTKTEHPTPLAYPLLRSPDHNENLNSALSRLHQLAIPGHDGTPVQGLAINSTQGRELWNLAEAIPSVPPSVNSTNYSGSCAVQGKGASSIDRKATPTRKRKRGNDNDPRISGTGASHAFDTGDGEDESVDGAAGDSEYDPSDDHRSPSLPSTEFNNSSRLQCPFKHVNPQIYSSSSESRYKQCEVERGPISQITRHLTRRHGLSVANNCISSFDAPVFDGIQHPSASLCKNCWKTFTVPAESDSHFSRKCPPEARKALSRPEKFRLLCDTFCTIVPAANSSSGRSAAAQRREHQPRRPSMLSHVSSAPAHDYFHDPQDASHDGDQVAALQARIARIDQRIDELDFEKSELLKQVQQLTQVGGVAHPMNNMESQPNSQATERDVLVGGMDRSTGEDSDIANFPDDAESTLASYEAEMTK</sequence>
<dbReference type="Gene3D" id="3.30.160.60">
    <property type="entry name" value="Classic Zinc Finger"/>
    <property type="match status" value="1"/>
</dbReference>
<feature type="domain" description="C2H2-type" evidence="8">
    <location>
        <begin position="171"/>
        <end position="198"/>
    </location>
</feature>
<dbReference type="PROSITE" id="PS00028">
    <property type="entry name" value="ZINC_FINGER_C2H2_1"/>
    <property type="match status" value="1"/>
</dbReference>
<feature type="compositionally biased region" description="Basic and acidic residues" evidence="7">
    <location>
        <begin position="652"/>
        <end position="665"/>
    </location>
</feature>
<feature type="coiled-coil region" evidence="6">
    <location>
        <begin position="667"/>
        <end position="701"/>
    </location>
</feature>
<dbReference type="GO" id="GO:0005634">
    <property type="term" value="C:nucleus"/>
    <property type="evidence" value="ECO:0007669"/>
    <property type="project" value="UniProtKB-ARBA"/>
</dbReference>
<dbReference type="SUPFAM" id="SSF57667">
    <property type="entry name" value="beta-beta-alpha zinc fingers"/>
    <property type="match status" value="1"/>
</dbReference>
<reference evidence="9" key="1">
    <citation type="journal article" date="2012" name="PLoS Genet.">
        <title>Comparative analysis of the genomes of two field isolates of the rice blast fungus Magnaporthe oryzae.</title>
        <authorList>
            <person name="Xue M."/>
            <person name="Yang J."/>
            <person name="Li Z."/>
            <person name="Hu S."/>
            <person name="Yao N."/>
            <person name="Dean R.A."/>
            <person name="Zhao W."/>
            <person name="Shen M."/>
            <person name="Zhang H."/>
            <person name="Li C."/>
            <person name="Liu L."/>
            <person name="Cao L."/>
            <person name="Xu X."/>
            <person name="Xing Y."/>
            <person name="Hsiang T."/>
            <person name="Zhang Z."/>
            <person name="Xu J.R."/>
            <person name="Peng Y.L."/>
        </authorList>
    </citation>
    <scope>NUCLEOTIDE SEQUENCE</scope>
    <source>
        <strain evidence="9">Y34</strain>
    </source>
</reference>
<feature type="region of interest" description="Disordered" evidence="7">
    <location>
        <begin position="408"/>
        <end position="501"/>
    </location>
</feature>
<dbReference type="AlphaFoldDB" id="A0AA97PRF4"/>
<keyword evidence="4" id="KW-0862">Zinc</keyword>
<evidence type="ECO:0000313" key="9">
    <source>
        <dbReference type="EMBL" id="ELQ44167.1"/>
    </source>
</evidence>
<evidence type="ECO:0000256" key="1">
    <source>
        <dbReference type="ARBA" id="ARBA00022723"/>
    </source>
</evidence>
<evidence type="ECO:0000256" key="6">
    <source>
        <dbReference type="SAM" id="Coils"/>
    </source>
</evidence>
<dbReference type="PANTHER" id="PTHR19818:SF139">
    <property type="entry name" value="PAIR-RULE PROTEIN ODD-PAIRED"/>
    <property type="match status" value="1"/>
</dbReference>
<dbReference type="GO" id="GO:0008270">
    <property type="term" value="F:zinc ion binding"/>
    <property type="evidence" value="ECO:0007669"/>
    <property type="project" value="UniProtKB-KW"/>
</dbReference>
<dbReference type="GO" id="GO:0000978">
    <property type="term" value="F:RNA polymerase II cis-regulatory region sequence-specific DNA binding"/>
    <property type="evidence" value="ECO:0007669"/>
    <property type="project" value="TreeGrafter"/>
</dbReference>
<keyword evidence="1" id="KW-0479">Metal-binding</keyword>
<evidence type="ECO:0000256" key="2">
    <source>
        <dbReference type="ARBA" id="ARBA00022737"/>
    </source>
</evidence>
<dbReference type="GO" id="GO:0000981">
    <property type="term" value="F:DNA-binding transcription factor activity, RNA polymerase II-specific"/>
    <property type="evidence" value="ECO:0007669"/>
    <property type="project" value="TreeGrafter"/>
</dbReference>
<feature type="region of interest" description="Disordered" evidence="7">
    <location>
        <begin position="728"/>
        <end position="759"/>
    </location>
</feature>
<dbReference type="EMBL" id="JH793327">
    <property type="protein sequence ID" value="ELQ44167.1"/>
    <property type="molecule type" value="Genomic_DNA"/>
</dbReference>
<accession>A0AA97PRF4</accession>
<evidence type="ECO:0000256" key="3">
    <source>
        <dbReference type="ARBA" id="ARBA00022771"/>
    </source>
</evidence>
<keyword evidence="2" id="KW-0677">Repeat</keyword>
<protein>
    <recommendedName>
        <fullName evidence="8">C2H2-type domain-containing protein</fullName>
    </recommendedName>
</protein>
<keyword evidence="6" id="KW-0175">Coiled coil</keyword>
<feature type="compositionally biased region" description="Polar residues" evidence="7">
    <location>
        <begin position="489"/>
        <end position="501"/>
    </location>
</feature>
<dbReference type="SMART" id="SM00355">
    <property type="entry name" value="ZnF_C2H2"/>
    <property type="match status" value="3"/>
</dbReference>
<evidence type="ECO:0000259" key="8">
    <source>
        <dbReference type="PROSITE" id="PS50157"/>
    </source>
</evidence>
<organism evidence="9">
    <name type="scientific">Pyricularia oryzae (strain Y34)</name>
    <name type="common">Rice blast fungus</name>
    <name type="synonym">Magnaporthe oryzae</name>
    <dbReference type="NCBI Taxonomy" id="1143189"/>
    <lineage>
        <taxon>Eukaryota</taxon>
        <taxon>Fungi</taxon>
        <taxon>Dikarya</taxon>
        <taxon>Ascomycota</taxon>
        <taxon>Pezizomycotina</taxon>
        <taxon>Sordariomycetes</taxon>
        <taxon>Sordariomycetidae</taxon>
        <taxon>Magnaporthales</taxon>
        <taxon>Pyriculariaceae</taxon>
        <taxon>Pyricularia</taxon>
    </lineage>
</organism>
<evidence type="ECO:0000256" key="7">
    <source>
        <dbReference type="SAM" id="MobiDB-lite"/>
    </source>
</evidence>
<feature type="domain" description="C2H2-type" evidence="8">
    <location>
        <begin position="232"/>
        <end position="266"/>
    </location>
</feature>
<dbReference type="InterPro" id="IPR050329">
    <property type="entry name" value="GLI_C2H2-zinc-finger"/>
</dbReference>
<evidence type="ECO:0000256" key="5">
    <source>
        <dbReference type="PROSITE-ProRule" id="PRU00042"/>
    </source>
</evidence>
<proteinExistence type="predicted"/>
<dbReference type="GO" id="GO:0045944">
    <property type="term" value="P:positive regulation of transcription by RNA polymerase II"/>
    <property type="evidence" value="ECO:0007669"/>
    <property type="project" value="UniProtKB-ARBA"/>
</dbReference>
<feature type="region of interest" description="Disordered" evidence="7">
    <location>
        <begin position="147"/>
        <end position="168"/>
    </location>
</feature>
<dbReference type="PANTHER" id="PTHR19818">
    <property type="entry name" value="ZINC FINGER PROTEIN ZIC AND GLI"/>
    <property type="match status" value="1"/>
</dbReference>